<evidence type="ECO:0000256" key="1">
    <source>
        <dbReference type="ARBA" id="ARBA00023015"/>
    </source>
</evidence>
<dbReference type="InterPro" id="IPR016032">
    <property type="entry name" value="Sig_transdc_resp-reg_C-effctor"/>
</dbReference>
<dbReference type="SUPFAM" id="SSF46894">
    <property type="entry name" value="C-terminal effector domain of the bipartite response regulators"/>
    <property type="match status" value="1"/>
</dbReference>
<evidence type="ECO:0000259" key="4">
    <source>
        <dbReference type="PROSITE" id="PS50043"/>
    </source>
</evidence>
<dbReference type="CDD" id="cd06170">
    <property type="entry name" value="LuxR_C_like"/>
    <property type="match status" value="1"/>
</dbReference>
<dbReference type="Proteomes" id="UP000198393">
    <property type="component" value="Unassembled WGS sequence"/>
</dbReference>
<reference evidence="5 6" key="1">
    <citation type="submission" date="2017-06" db="EMBL/GenBank/DDBJ databases">
        <authorList>
            <person name="Kim H.J."/>
            <person name="Triplett B.A."/>
        </authorList>
    </citation>
    <scope>NUCLEOTIDE SEQUENCE [LARGE SCALE GENOMIC DNA]</scope>
    <source>
        <strain evidence="5 6">DSM 19307</strain>
    </source>
</reference>
<dbReference type="InterPro" id="IPR000792">
    <property type="entry name" value="Tscrpt_reg_LuxR_C"/>
</dbReference>
<evidence type="ECO:0000256" key="2">
    <source>
        <dbReference type="ARBA" id="ARBA00023125"/>
    </source>
</evidence>
<evidence type="ECO:0000256" key="3">
    <source>
        <dbReference type="ARBA" id="ARBA00023163"/>
    </source>
</evidence>
<keyword evidence="2" id="KW-0238">DNA-binding</keyword>
<dbReference type="EMBL" id="FZPD01000005">
    <property type="protein sequence ID" value="SNT31457.1"/>
    <property type="molecule type" value="Genomic_DNA"/>
</dbReference>
<dbReference type="InterPro" id="IPR036388">
    <property type="entry name" value="WH-like_DNA-bd_sf"/>
</dbReference>
<dbReference type="RefSeq" id="WP_221406749.1">
    <property type="nucleotide sequence ID" value="NZ_FZPD01000005.1"/>
</dbReference>
<protein>
    <submittedName>
        <fullName evidence="5">Regulatory protein, luxR family</fullName>
    </submittedName>
</protein>
<dbReference type="PROSITE" id="PS50043">
    <property type="entry name" value="HTH_LUXR_2"/>
    <property type="match status" value="1"/>
</dbReference>
<dbReference type="PANTHER" id="PTHR44688">
    <property type="entry name" value="DNA-BINDING TRANSCRIPTIONAL ACTIVATOR DEVR_DOSR"/>
    <property type="match status" value="1"/>
</dbReference>
<sequence length="240" mass="27815">MGYESKNIGWIDTEYLFQVEASEKEIIRNFWDAEFNRPFYEVGQDVFLTQAKSKLAGFAASDFKSVDDIYALIHPDDVNHVVNFSIRGLDFVNHEMKMPLLCRSQFVLRLKSKCGSYKTYLRECFINGVKGGKATRNVGYLKDISWMNGVQIRAWKMDGEGAEFFDYSFPEARKFTKTLTSREIEILRLLARGFHSRDIAEALKISRLTVDTHRRNMLRKVEAANTPELLTLAWDMNLKI</sequence>
<dbReference type="PROSITE" id="PS00622">
    <property type="entry name" value="HTH_LUXR_1"/>
    <property type="match status" value="1"/>
</dbReference>
<proteinExistence type="predicted"/>
<keyword evidence="3" id="KW-0804">Transcription</keyword>
<dbReference type="PANTHER" id="PTHR44688:SF16">
    <property type="entry name" value="DNA-BINDING TRANSCRIPTIONAL ACTIVATOR DEVR_DOSR"/>
    <property type="match status" value="1"/>
</dbReference>
<keyword evidence="1" id="KW-0805">Transcription regulation</keyword>
<evidence type="ECO:0000313" key="5">
    <source>
        <dbReference type="EMBL" id="SNT31457.1"/>
    </source>
</evidence>
<gene>
    <name evidence="5" type="ORF">SAMN05421640_3373</name>
</gene>
<organism evidence="5 6">
    <name type="scientific">Ekhidna lutea</name>
    <dbReference type="NCBI Taxonomy" id="447679"/>
    <lineage>
        <taxon>Bacteria</taxon>
        <taxon>Pseudomonadati</taxon>
        <taxon>Bacteroidota</taxon>
        <taxon>Cytophagia</taxon>
        <taxon>Cytophagales</taxon>
        <taxon>Reichenbachiellaceae</taxon>
        <taxon>Ekhidna</taxon>
    </lineage>
</organism>
<evidence type="ECO:0000313" key="6">
    <source>
        <dbReference type="Proteomes" id="UP000198393"/>
    </source>
</evidence>
<dbReference type="Pfam" id="PF00196">
    <property type="entry name" value="GerE"/>
    <property type="match status" value="1"/>
</dbReference>
<dbReference type="PRINTS" id="PR00038">
    <property type="entry name" value="HTHLUXR"/>
</dbReference>
<keyword evidence="6" id="KW-1185">Reference proteome</keyword>
<name>A0A239LLA8_EKHLU</name>
<dbReference type="AlphaFoldDB" id="A0A239LLA8"/>
<dbReference type="GO" id="GO:0006355">
    <property type="term" value="P:regulation of DNA-templated transcription"/>
    <property type="evidence" value="ECO:0007669"/>
    <property type="project" value="InterPro"/>
</dbReference>
<feature type="domain" description="HTH luxR-type" evidence="4">
    <location>
        <begin position="172"/>
        <end position="237"/>
    </location>
</feature>
<dbReference type="GO" id="GO:0003677">
    <property type="term" value="F:DNA binding"/>
    <property type="evidence" value="ECO:0007669"/>
    <property type="project" value="UniProtKB-KW"/>
</dbReference>
<dbReference type="Gene3D" id="1.10.10.10">
    <property type="entry name" value="Winged helix-like DNA-binding domain superfamily/Winged helix DNA-binding domain"/>
    <property type="match status" value="1"/>
</dbReference>
<accession>A0A239LLA8</accession>
<dbReference type="SMART" id="SM00421">
    <property type="entry name" value="HTH_LUXR"/>
    <property type="match status" value="1"/>
</dbReference>